<organism>
    <name type="scientific">Solenopsis invicta</name>
    <name type="common">Red imported fire ant</name>
    <name type="synonym">Solenopsis wagneri</name>
    <dbReference type="NCBI Taxonomy" id="13686"/>
    <lineage>
        <taxon>Eukaryota</taxon>
        <taxon>Metazoa</taxon>
        <taxon>Ecdysozoa</taxon>
        <taxon>Arthropoda</taxon>
        <taxon>Hexapoda</taxon>
        <taxon>Insecta</taxon>
        <taxon>Pterygota</taxon>
        <taxon>Neoptera</taxon>
        <taxon>Endopterygota</taxon>
        <taxon>Hymenoptera</taxon>
        <taxon>Apocrita</taxon>
        <taxon>Aculeata</taxon>
        <taxon>Formicoidea</taxon>
        <taxon>Formicidae</taxon>
        <taxon>Myrmicinae</taxon>
        <taxon>Solenopsis</taxon>
    </lineage>
</organism>
<feature type="non-terminal residue" evidence="1">
    <location>
        <position position="1"/>
    </location>
</feature>
<gene>
    <name evidence="1" type="ORF">SINV_02420</name>
</gene>
<proteinExistence type="predicted"/>
<dbReference type="AlphaFoldDB" id="E9J0J1"/>
<accession>E9J0J1</accession>
<dbReference type="EMBL" id="GL767494">
    <property type="protein sequence ID" value="EFZ13662.1"/>
    <property type="molecule type" value="Genomic_DNA"/>
</dbReference>
<dbReference type="HOGENOM" id="CLU_2565078_0_0_1"/>
<name>E9J0J1_SOLIN</name>
<sequence>EDFSVSVNKTMEESMFRAKRYKLQELPPLEDIKLLHDFLQINRRLAFQHLKGEFTLMSIQVFNRRRAEEIERISIDDYKHQE</sequence>
<protein>
    <submittedName>
        <fullName evidence="1">Uncharacterized protein</fullName>
    </submittedName>
</protein>
<feature type="non-terminal residue" evidence="1">
    <location>
        <position position="82"/>
    </location>
</feature>
<reference evidence="1" key="1">
    <citation type="journal article" date="2011" name="Proc. Natl. Acad. Sci. U.S.A.">
        <title>The genome of the fire ant Solenopsis invicta.</title>
        <authorList>
            <person name="Wurm Y."/>
            <person name="Wang J."/>
            <person name="Riba-Grognuz O."/>
            <person name="Corona M."/>
            <person name="Nygaard S."/>
            <person name="Hunt B.G."/>
            <person name="Ingram K.K."/>
            <person name="Falquet L."/>
            <person name="Nipitwattanaphon M."/>
            <person name="Gotzek D."/>
            <person name="Dijkstra M.B."/>
            <person name="Oettler J."/>
            <person name="Comtesse F."/>
            <person name="Shih C.J."/>
            <person name="Wu W.J."/>
            <person name="Yang C.C."/>
            <person name="Thomas J."/>
            <person name="Beaudoing E."/>
            <person name="Pradervand S."/>
            <person name="Flegel V."/>
            <person name="Cook E.D."/>
            <person name="Fabbretti R."/>
            <person name="Stockinger H."/>
            <person name="Long L."/>
            <person name="Farmerie W.G."/>
            <person name="Oakey J."/>
            <person name="Boomsma J.J."/>
            <person name="Pamilo P."/>
            <person name="Yi S.V."/>
            <person name="Heinze J."/>
            <person name="Goodisman M.A."/>
            <person name="Farinelli L."/>
            <person name="Harshman K."/>
            <person name="Hulo N."/>
            <person name="Cerutti L."/>
            <person name="Xenarios I."/>
            <person name="Shoemaker D."/>
            <person name="Keller L."/>
        </authorList>
    </citation>
    <scope>NUCLEOTIDE SEQUENCE [LARGE SCALE GENOMIC DNA]</scope>
</reference>
<evidence type="ECO:0000313" key="1">
    <source>
        <dbReference type="EMBL" id="EFZ13662.1"/>
    </source>
</evidence>